<dbReference type="InterPro" id="IPR052579">
    <property type="entry name" value="Zinc_finger_SWIM"/>
</dbReference>
<gene>
    <name evidence="2" type="ORF">PHPALM_11446</name>
</gene>
<protein>
    <recommendedName>
        <fullName evidence="1">ZSWIM1/3 RNaseH-like domain-containing protein</fullName>
    </recommendedName>
</protein>
<dbReference type="PANTHER" id="PTHR31569">
    <property type="entry name" value="SWIM-TYPE DOMAIN-CONTAINING PROTEIN"/>
    <property type="match status" value="1"/>
</dbReference>
<comment type="caution">
    <text evidence="2">The sequence shown here is derived from an EMBL/GenBank/DDBJ whole genome shotgun (WGS) entry which is preliminary data.</text>
</comment>
<dbReference type="PANTHER" id="PTHR31569:SF4">
    <property type="entry name" value="SWIM-TYPE DOMAIN-CONTAINING PROTEIN"/>
    <property type="match status" value="1"/>
</dbReference>
<feature type="domain" description="ZSWIM1/3 RNaseH-like" evidence="1">
    <location>
        <begin position="1"/>
        <end position="42"/>
    </location>
</feature>
<dbReference type="EMBL" id="NCKW01006389">
    <property type="protein sequence ID" value="POM71926.1"/>
    <property type="molecule type" value="Genomic_DNA"/>
</dbReference>
<evidence type="ECO:0000259" key="1">
    <source>
        <dbReference type="Pfam" id="PF21056"/>
    </source>
</evidence>
<name>A0A2P4Y2A1_9STRA</name>
<keyword evidence="3" id="KW-1185">Reference proteome</keyword>
<evidence type="ECO:0000313" key="3">
    <source>
        <dbReference type="Proteomes" id="UP000237271"/>
    </source>
</evidence>
<dbReference type="InterPro" id="IPR048324">
    <property type="entry name" value="ZSWIM1-3_RNaseH-like"/>
</dbReference>
<dbReference type="OrthoDB" id="124789at2759"/>
<proteinExistence type="predicted"/>
<sequence>MERIISFFNRRNPTWYLVQTIVIDKDFVEWRVLEKAFPKAKIILCQFHALTYWRKVCRRPKFNLKVTQRDVMESAFAKLIYWYGLQYVYLKHFAGSVASNVTDYVASYVLSGGDSGCVAERSNSQRSFDSELAAFSKTCEQECPELLKYLSANRESCISMWANHTRGKYFSAGNTTTNRIESNWNQVKLLLGKKPRCDDHRPSVTPGNNRSAVAHVYPQTFVNLSATGYHTRLLNAGVKALER</sequence>
<organism evidence="2 3">
    <name type="scientific">Phytophthora palmivora</name>
    <dbReference type="NCBI Taxonomy" id="4796"/>
    <lineage>
        <taxon>Eukaryota</taxon>
        <taxon>Sar</taxon>
        <taxon>Stramenopiles</taxon>
        <taxon>Oomycota</taxon>
        <taxon>Peronosporomycetes</taxon>
        <taxon>Peronosporales</taxon>
        <taxon>Peronosporaceae</taxon>
        <taxon>Phytophthora</taxon>
    </lineage>
</organism>
<reference evidence="2 3" key="1">
    <citation type="journal article" date="2017" name="Genome Biol. Evol.">
        <title>Phytophthora megakarya and P. palmivora, closely related causal agents of cacao black pod rot, underwent increases in genome sizes and gene numbers by different mechanisms.</title>
        <authorList>
            <person name="Ali S.S."/>
            <person name="Shao J."/>
            <person name="Lary D.J."/>
            <person name="Kronmiller B."/>
            <person name="Shen D."/>
            <person name="Strem M.D."/>
            <person name="Amoako-Attah I."/>
            <person name="Akrofi A.Y."/>
            <person name="Begoude B.A."/>
            <person name="Ten Hoopen G.M."/>
            <person name="Coulibaly K."/>
            <person name="Kebe B.I."/>
            <person name="Melnick R.L."/>
            <person name="Guiltinan M.J."/>
            <person name="Tyler B.M."/>
            <person name="Meinhardt L.W."/>
            <person name="Bailey B.A."/>
        </authorList>
    </citation>
    <scope>NUCLEOTIDE SEQUENCE [LARGE SCALE GENOMIC DNA]</scope>
    <source>
        <strain evidence="3">sbr112.9</strain>
    </source>
</reference>
<dbReference type="Proteomes" id="UP000237271">
    <property type="component" value="Unassembled WGS sequence"/>
</dbReference>
<evidence type="ECO:0000313" key="2">
    <source>
        <dbReference type="EMBL" id="POM71926.1"/>
    </source>
</evidence>
<dbReference type="AlphaFoldDB" id="A0A2P4Y2A1"/>
<accession>A0A2P4Y2A1</accession>
<dbReference type="Pfam" id="PF21056">
    <property type="entry name" value="ZSWIM1-3_RNaseH-like"/>
    <property type="match status" value="1"/>
</dbReference>